<evidence type="ECO:0000256" key="1">
    <source>
        <dbReference type="SAM" id="Coils"/>
    </source>
</evidence>
<reference evidence="3" key="1">
    <citation type="journal article" date="2020" name="Nature">
        <title>Giant virus diversity and host interactions through global metagenomics.</title>
        <authorList>
            <person name="Schulz F."/>
            <person name="Roux S."/>
            <person name="Paez-Espino D."/>
            <person name="Jungbluth S."/>
            <person name="Walsh D.A."/>
            <person name="Denef V.J."/>
            <person name="McMahon K.D."/>
            <person name="Konstantinidis K.T."/>
            <person name="Eloe-Fadrosh E.A."/>
            <person name="Kyrpides N.C."/>
            <person name="Woyke T."/>
        </authorList>
    </citation>
    <scope>NUCLEOTIDE SEQUENCE</scope>
    <source>
        <strain evidence="3">GVMAG-M-3300023179-82</strain>
    </source>
</reference>
<feature type="coiled-coil region" evidence="1">
    <location>
        <begin position="24"/>
        <end position="55"/>
    </location>
</feature>
<name>A0A6C0H871_9ZZZZ</name>
<keyword evidence="2" id="KW-0472">Membrane</keyword>
<evidence type="ECO:0000256" key="2">
    <source>
        <dbReference type="SAM" id="Phobius"/>
    </source>
</evidence>
<proteinExistence type="predicted"/>
<feature type="transmembrane region" description="Helical" evidence="2">
    <location>
        <begin position="74"/>
        <end position="97"/>
    </location>
</feature>
<keyword evidence="1" id="KW-0175">Coiled coil</keyword>
<keyword evidence="2" id="KW-1133">Transmembrane helix</keyword>
<protein>
    <submittedName>
        <fullName evidence="3">Uncharacterized protein</fullName>
    </submittedName>
</protein>
<organism evidence="3">
    <name type="scientific">viral metagenome</name>
    <dbReference type="NCBI Taxonomy" id="1070528"/>
    <lineage>
        <taxon>unclassified sequences</taxon>
        <taxon>metagenomes</taxon>
        <taxon>organismal metagenomes</taxon>
    </lineage>
</organism>
<dbReference type="EMBL" id="MN739897">
    <property type="protein sequence ID" value="QHT76560.1"/>
    <property type="molecule type" value="Genomic_DNA"/>
</dbReference>
<sequence>MHNEIIVDNNYNMSYVSSFNEIETNEIENNIQQHIMKLEELYEQIKDEFNNCKNILYNNEDKILKITKFHKKHIYNYQIIMIFVFILFVLNIEITFIENKRVLKLNKKNNSPLIHGLYHNITNLENNYEQFNKNNLQPLYISSLYNKIINIEQSHEQLLQHQIKFNKISNNKLQQLQYYINYNEEINKKINTYENIQNDITNKLQQLQYYINYINEKINTYESIQNDITNKLQQLQYYINEEINNKINTYQNIQNNITNKLQNKFKLHELENNIKLNNYKNILQNQIIYYSIYFNNQINDLKNKHSSI</sequence>
<accession>A0A6C0H871</accession>
<evidence type="ECO:0000313" key="3">
    <source>
        <dbReference type="EMBL" id="QHT76560.1"/>
    </source>
</evidence>
<dbReference type="AlphaFoldDB" id="A0A6C0H871"/>
<keyword evidence="2" id="KW-0812">Transmembrane</keyword>